<evidence type="ECO:0000256" key="6">
    <source>
        <dbReference type="ARBA" id="ARBA00022777"/>
    </source>
</evidence>
<dbReference type="InterPro" id="IPR001610">
    <property type="entry name" value="PAC"/>
</dbReference>
<keyword evidence="3" id="KW-0597">Phosphoprotein</keyword>
<dbReference type="SUPFAM" id="SSF55785">
    <property type="entry name" value="PYP-like sensor domain (PAS domain)"/>
    <property type="match status" value="2"/>
</dbReference>
<dbReference type="EMBL" id="JBHRVA010000001">
    <property type="protein sequence ID" value="MFC3301144.1"/>
    <property type="molecule type" value="Genomic_DNA"/>
</dbReference>
<comment type="caution">
    <text evidence="9">The sequence shown here is derived from an EMBL/GenBank/DDBJ whole genome shotgun (WGS) entry which is preliminary data.</text>
</comment>
<accession>A0ABV7M8T1</accession>
<dbReference type="SMART" id="SM00091">
    <property type="entry name" value="PAS"/>
    <property type="match status" value="2"/>
</dbReference>
<comment type="catalytic activity">
    <reaction evidence="1">
        <text>ATP + protein L-histidine = ADP + protein N-phospho-L-histidine.</text>
        <dbReference type="EC" id="2.7.13.3"/>
    </reaction>
</comment>
<sequence length="463" mass="51471">MQARAKQNHLEQEVDGLLHQPGAARFLDDVAVDGVLYWDLEKPDQQWVSPGFWERLGYESGLDLNDGASWQRLVFAEDHARLLENFRQHCLDPDTPFDQTIRVRKADGHVVTVRCRGTALREGGTPVRMLGVQTILDETQAPRIDRQLSELIEMSDDAVMAWSFKKGVCRWNAGAEKLFGVSAAQAEGRDPGILTEAIYPEPWQEISRKLSSGEQWSGEVQRRAADGRRICTSARLSPVDIAGGDILVLEIDRDITAEREVREKLRDHNRELNHRVKNLFAIIQGLIDLSGTDASDPILLTRKIQARISALAAAHLVSIDEEEVQSISFMALLEAVLRPYDEHKERLSLVGDQVRLPKRAVTPAGMIFHELATNAVKYGAWSRPGGSIAVAWEEIAGPGGQPRLSVSWRENFGETAGDGGIDVEGLGVRLIRQSARQLGGTAAWEWQSEGLMVTLEFPIGDER</sequence>
<evidence type="ECO:0000256" key="2">
    <source>
        <dbReference type="ARBA" id="ARBA00012438"/>
    </source>
</evidence>
<keyword evidence="5" id="KW-0547">Nucleotide-binding</keyword>
<dbReference type="NCBIfam" id="TIGR00229">
    <property type="entry name" value="sensory_box"/>
    <property type="match status" value="1"/>
</dbReference>
<evidence type="ECO:0000256" key="5">
    <source>
        <dbReference type="ARBA" id="ARBA00022741"/>
    </source>
</evidence>
<keyword evidence="10" id="KW-1185">Reference proteome</keyword>
<evidence type="ECO:0000313" key="9">
    <source>
        <dbReference type="EMBL" id="MFC3301144.1"/>
    </source>
</evidence>
<dbReference type="InterPro" id="IPR013655">
    <property type="entry name" value="PAS_fold_3"/>
</dbReference>
<dbReference type="InterPro" id="IPR011102">
    <property type="entry name" value="Sig_transdc_His_kinase_HWE"/>
</dbReference>
<dbReference type="InterPro" id="IPR035965">
    <property type="entry name" value="PAS-like_dom_sf"/>
</dbReference>
<dbReference type="SMART" id="SM00086">
    <property type="entry name" value="PAC"/>
    <property type="match status" value="2"/>
</dbReference>
<organism evidence="9 10">
    <name type="scientific">Parvularcula lutaonensis</name>
    <dbReference type="NCBI Taxonomy" id="491923"/>
    <lineage>
        <taxon>Bacteria</taxon>
        <taxon>Pseudomonadati</taxon>
        <taxon>Pseudomonadota</taxon>
        <taxon>Alphaproteobacteria</taxon>
        <taxon>Parvularculales</taxon>
        <taxon>Parvularculaceae</taxon>
        <taxon>Parvularcula</taxon>
    </lineage>
</organism>
<dbReference type="Pfam" id="PF07536">
    <property type="entry name" value="HWE_HK"/>
    <property type="match status" value="1"/>
</dbReference>
<dbReference type="PANTHER" id="PTHR41523:SF8">
    <property type="entry name" value="ETHYLENE RESPONSE SENSOR PROTEIN"/>
    <property type="match status" value="1"/>
</dbReference>
<evidence type="ECO:0000259" key="8">
    <source>
        <dbReference type="PROSITE" id="PS50112"/>
    </source>
</evidence>
<dbReference type="EC" id="2.7.13.3" evidence="2"/>
<keyword evidence="6 9" id="KW-0418">Kinase</keyword>
<proteinExistence type="predicted"/>
<protein>
    <recommendedName>
        <fullName evidence="2">histidine kinase</fullName>
        <ecNumber evidence="2">2.7.13.3</ecNumber>
    </recommendedName>
</protein>
<keyword evidence="4 9" id="KW-0808">Transferase</keyword>
<evidence type="ECO:0000256" key="4">
    <source>
        <dbReference type="ARBA" id="ARBA00022679"/>
    </source>
</evidence>
<keyword evidence="7" id="KW-0067">ATP-binding</keyword>
<dbReference type="Gene3D" id="3.30.565.10">
    <property type="entry name" value="Histidine kinase-like ATPase, C-terminal domain"/>
    <property type="match status" value="1"/>
</dbReference>
<name>A0ABV7M8T1_9PROT</name>
<dbReference type="InterPro" id="IPR000014">
    <property type="entry name" value="PAS"/>
</dbReference>
<feature type="domain" description="PAS" evidence="8">
    <location>
        <begin position="144"/>
        <end position="210"/>
    </location>
</feature>
<dbReference type="Gene3D" id="3.30.450.20">
    <property type="entry name" value="PAS domain"/>
    <property type="match status" value="2"/>
</dbReference>
<evidence type="ECO:0000313" key="10">
    <source>
        <dbReference type="Proteomes" id="UP001595607"/>
    </source>
</evidence>
<evidence type="ECO:0000256" key="7">
    <source>
        <dbReference type="ARBA" id="ARBA00022840"/>
    </source>
</evidence>
<evidence type="ECO:0000256" key="3">
    <source>
        <dbReference type="ARBA" id="ARBA00022553"/>
    </source>
</evidence>
<dbReference type="InterPro" id="IPR036890">
    <property type="entry name" value="HATPase_C_sf"/>
</dbReference>
<reference evidence="10" key="1">
    <citation type="journal article" date="2019" name="Int. J. Syst. Evol. Microbiol.">
        <title>The Global Catalogue of Microorganisms (GCM) 10K type strain sequencing project: providing services to taxonomists for standard genome sequencing and annotation.</title>
        <authorList>
            <consortium name="The Broad Institute Genomics Platform"/>
            <consortium name="The Broad Institute Genome Sequencing Center for Infectious Disease"/>
            <person name="Wu L."/>
            <person name="Ma J."/>
        </authorList>
    </citation>
    <scope>NUCLEOTIDE SEQUENCE [LARGE SCALE GENOMIC DNA]</scope>
    <source>
        <strain evidence="10">KCTC 22245</strain>
    </source>
</reference>
<dbReference type="Proteomes" id="UP001595607">
    <property type="component" value="Unassembled WGS sequence"/>
</dbReference>
<dbReference type="Pfam" id="PF08447">
    <property type="entry name" value="PAS_3"/>
    <property type="match status" value="1"/>
</dbReference>
<dbReference type="RefSeq" id="WP_189577138.1">
    <property type="nucleotide sequence ID" value="NZ_BMXU01000003.1"/>
</dbReference>
<dbReference type="PROSITE" id="PS50112">
    <property type="entry name" value="PAS"/>
    <property type="match status" value="1"/>
</dbReference>
<dbReference type="SMART" id="SM00911">
    <property type="entry name" value="HWE_HK"/>
    <property type="match status" value="1"/>
</dbReference>
<evidence type="ECO:0000256" key="1">
    <source>
        <dbReference type="ARBA" id="ARBA00000085"/>
    </source>
</evidence>
<dbReference type="GO" id="GO:0004673">
    <property type="term" value="F:protein histidine kinase activity"/>
    <property type="evidence" value="ECO:0007669"/>
    <property type="project" value="UniProtKB-EC"/>
</dbReference>
<gene>
    <name evidence="9" type="ORF">ACFONP_00175</name>
</gene>
<dbReference type="Pfam" id="PF13426">
    <property type="entry name" value="PAS_9"/>
    <property type="match status" value="1"/>
</dbReference>
<dbReference type="SUPFAM" id="SSF55874">
    <property type="entry name" value="ATPase domain of HSP90 chaperone/DNA topoisomerase II/histidine kinase"/>
    <property type="match status" value="1"/>
</dbReference>
<dbReference type="PANTHER" id="PTHR41523">
    <property type="entry name" value="TWO-COMPONENT SYSTEM SENSOR PROTEIN"/>
    <property type="match status" value="1"/>
</dbReference>
<dbReference type="CDD" id="cd00130">
    <property type="entry name" value="PAS"/>
    <property type="match status" value="1"/>
</dbReference>